<evidence type="ECO:0000313" key="8">
    <source>
        <dbReference type="Proteomes" id="UP000325787"/>
    </source>
</evidence>
<feature type="domain" description="Nudix hydrolase" evidence="6">
    <location>
        <begin position="1"/>
        <end position="121"/>
    </location>
</feature>
<evidence type="ECO:0000256" key="1">
    <source>
        <dbReference type="ARBA" id="ARBA00001946"/>
    </source>
</evidence>
<dbReference type="InterPro" id="IPR000086">
    <property type="entry name" value="NUDIX_hydrolase_dom"/>
</dbReference>
<dbReference type="InterPro" id="IPR013078">
    <property type="entry name" value="His_Pase_superF_clade-1"/>
</dbReference>
<evidence type="ECO:0000313" key="7">
    <source>
        <dbReference type="EMBL" id="QFZ24800.1"/>
    </source>
</evidence>
<evidence type="ECO:0000259" key="6">
    <source>
        <dbReference type="PROSITE" id="PS51462"/>
    </source>
</evidence>
<evidence type="ECO:0000256" key="3">
    <source>
        <dbReference type="ARBA" id="ARBA00022801"/>
    </source>
</evidence>
<dbReference type="InterPro" id="IPR020476">
    <property type="entry name" value="Nudix_hydrolase"/>
</dbReference>
<evidence type="ECO:0000256" key="5">
    <source>
        <dbReference type="RuleBase" id="RU003476"/>
    </source>
</evidence>
<accession>A0A5Q0HFY6</accession>
<dbReference type="PANTHER" id="PTHR43222:SF9">
    <property type="entry name" value="8-OXO-(D)GTP PHOSPHATASE"/>
    <property type="match status" value="1"/>
</dbReference>
<gene>
    <name evidence="7" type="ORF">EKG83_40205</name>
</gene>
<keyword evidence="4" id="KW-0460">Magnesium</keyword>
<dbReference type="KEGG" id="ssyi:EKG83_40205"/>
<dbReference type="InterPro" id="IPR015797">
    <property type="entry name" value="NUDIX_hydrolase-like_dom_sf"/>
</dbReference>
<evidence type="ECO:0000256" key="2">
    <source>
        <dbReference type="ARBA" id="ARBA00005582"/>
    </source>
</evidence>
<dbReference type="PANTHER" id="PTHR43222">
    <property type="entry name" value="NUDIX HYDROLASE 23"/>
    <property type="match status" value="1"/>
</dbReference>
<dbReference type="SUPFAM" id="SSF53254">
    <property type="entry name" value="Phosphoglycerate mutase-like"/>
    <property type="match status" value="1"/>
</dbReference>
<dbReference type="InterPro" id="IPR020084">
    <property type="entry name" value="NUDIX_hydrolase_CS"/>
</dbReference>
<dbReference type="Gene3D" id="3.40.50.1240">
    <property type="entry name" value="Phosphoglycerate mutase-like"/>
    <property type="match status" value="1"/>
</dbReference>
<dbReference type="InterPro" id="IPR029033">
    <property type="entry name" value="His_PPase_superfam"/>
</dbReference>
<dbReference type="EMBL" id="CP034550">
    <property type="protein sequence ID" value="QFZ24800.1"/>
    <property type="molecule type" value="Genomic_DNA"/>
</dbReference>
<dbReference type="Gene3D" id="3.90.79.10">
    <property type="entry name" value="Nucleoside Triphosphate Pyrophosphohydrolase"/>
    <property type="match status" value="1"/>
</dbReference>
<dbReference type="Pfam" id="PF00300">
    <property type="entry name" value="His_Phos_1"/>
    <property type="match status" value="1"/>
</dbReference>
<protein>
    <submittedName>
        <fullName evidence="7">NUDIX hydrolase</fullName>
    </submittedName>
</protein>
<dbReference type="PROSITE" id="PS51462">
    <property type="entry name" value="NUDIX"/>
    <property type="match status" value="1"/>
</dbReference>
<comment type="similarity">
    <text evidence="2 5">Belongs to the Nudix hydrolase family.</text>
</comment>
<evidence type="ECO:0000256" key="4">
    <source>
        <dbReference type="ARBA" id="ARBA00022842"/>
    </source>
</evidence>
<dbReference type="OrthoDB" id="4287477at2"/>
<dbReference type="RefSeq" id="WP_153279015.1">
    <property type="nucleotide sequence ID" value="NZ_CP034550.1"/>
</dbReference>
<dbReference type="SMART" id="SM00855">
    <property type="entry name" value="PGAM"/>
    <property type="match status" value="1"/>
</dbReference>
<dbReference type="SUPFAM" id="SSF55811">
    <property type="entry name" value="Nudix"/>
    <property type="match status" value="1"/>
</dbReference>
<proteinExistence type="inferred from homology"/>
<dbReference type="CDD" id="cd03673">
    <property type="entry name" value="NUDIX_Ap6A_hydrolase"/>
    <property type="match status" value="1"/>
</dbReference>
<keyword evidence="8" id="KW-1185">Reference proteome</keyword>
<dbReference type="PROSITE" id="PS00893">
    <property type="entry name" value="NUDIX_BOX"/>
    <property type="match status" value="1"/>
</dbReference>
<dbReference type="CDD" id="cd07067">
    <property type="entry name" value="HP_PGM_like"/>
    <property type="match status" value="1"/>
</dbReference>
<organism evidence="7 8">
    <name type="scientific">Saccharothrix syringae</name>
    <name type="common">Nocardiopsis syringae</name>
    <dbReference type="NCBI Taxonomy" id="103733"/>
    <lineage>
        <taxon>Bacteria</taxon>
        <taxon>Bacillati</taxon>
        <taxon>Actinomycetota</taxon>
        <taxon>Actinomycetes</taxon>
        <taxon>Pseudonocardiales</taxon>
        <taxon>Pseudonocardiaceae</taxon>
        <taxon>Saccharothrix</taxon>
    </lineage>
</organism>
<keyword evidence="3 5" id="KW-0378">Hydrolase</keyword>
<comment type="cofactor">
    <cofactor evidence="1">
        <name>Mg(2+)</name>
        <dbReference type="ChEBI" id="CHEBI:18420"/>
    </cofactor>
</comment>
<dbReference type="PRINTS" id="PR00502">
    <property type="entry name" value="NUDIXFAMILY"/>
</dbReference>
<dbReference type="AlphaFoldDB" id="A0A5Q0HFY6"/>
<dbReference type="Pfam" id="PF00293">
    <property type="entry name" value="NUDIX"/>
    <property type="match status" value="1"/>
</dbReference>
<dbReference type="Proteomes" id="UP000325787">
    <property type="component" value="Chromosome"/>
</dbReference>
<sequence>MRAAGAVLWREGCLAVVHRPRYDDWSLPKGKLDPGETVPAAAVREVLEETGFRAVLGRHLRRVAYEVAAGPKTVDYFSARVSSGAFEANDEVDELRWVPFDEAAGVLTHDTDRSVLEAFLAAPADLAHLLLVRHAKAGKRDNWPGDDDLRPLSSAGWRQAAGLRAMLPLWGVSRVHSAPRVRCVETVRGVADDLGVGVALEPRLSEEGYWPDREAALVRLLEIADGPGTPVVASQGGVIPDVVSTLADLGGLALGDVPCKKGSTWLLAFRRPAPGWSTSDSSTAWPRLVSAHYLPTALPNPPH</sequence>
<reference evidence="8" key="1">
    <citation type="journal article" date="2021" name="Curr. Microbiol.">
        <title>Complete genome of nocamycin-producing strain Saccharothrix syringae NRRL B-16468 reveals the biosynthetic potential for secondary metabolites.</title>
        <authorList>
            <person name="Mo X."/>
            <person name="Yang S."/>
        </authorList>
    </citation>
    <scope>NUCLEOTIDE SEQUENCE [LARGE SCALE GENOMIC DNA]</scope>
    <source>
        <strain evidence="8">ATCC 51364 / DSM 43886 / JCM 6844 / KCTC 9398 / NBRC 14523 / NRRL B-16468 / INA 2240</strain>
    </source>
</reference>
<name>A0A5Q0HFY6_SACSY</name>
<dbReference type="GO" id="GO:0016787">
    <property type="term" value="F:hydrolase activity"/>
    <property type="evidence" value="ECO:0007669"/>
    <property type="project" value="UniProtKB-KW"/>
</dbReference>